<dbReference type="VEuPathDB" id="VectorBase:BGLAX_026644"/>
<organism evidence="3 4">
    <name type="scientific">Biomphalaria glabrata</name>
    <name type="common">Bloodfluke planorb</name>
    <name type="synonym">Freshwater snail</name>
    <dbReference type="NCBI Taxonomy" id="6526"/>
    <lineage>
        <taxon>Eukaryota</taxon>
        <taxon>Metazoa</taxon>
        <taxon>Spiralia</taxon>
        <taxon>Lophotrochozoa</taxon>
        <taxon>Mollusca</taxon>
        <taxon>Gastropoda</taxon>
        <taxon>Heterobranchia</taxon>
        <taxon>Euthyneura</taxon>
        <taxon>Panpulmonata</taxon>
        <taxon>Hygrophila</taxon>
        <taxon>Lymnaeoidea</taxon>
        <taxon>Planorbidae</taxon>
        <taxon>Biomphalaria</taxon>
    </lineage>
</organism>
<dbReference type="OrthoDB" id="6091310at2759"/>
<evidence type="ECO:0000313" key="3">
    <source>
        <dbReference type="EnsemblMetazoa" id="BGLB025789-PA"/>
    </source>
</evidence>
<feature type="region of interest" description="Disordered" evidence="1">
    <location>
        <begin position="238"/>
        <end position="266"/>
    </location>
</feature>
<protein>
    <submittedName>
        <fullName evidence="3">Uncharacterized protein</fullName>
    </submittedName>
</protein>
<dbReference type="AlphaFoldDB" id="A0A2C9L0X5"/>
<feature type="signal peptide" evidence="2">
    <location>
        <begin position="1"/>
        <end position="19"/>
    </location>
</feature>
<proteinExistence type="predicted"/>
<dbReference type="KEGG" id="bgt:106055179"/>
<keyword evidence="2" id="KW-0732">Signal</keyword>
<evidence type="ECO:0000256" key="1">
    <source>
        <dbReference type="SAM" id="MobiDB-lite"/>
    </source>
</evidence>
<dbReference type="VEuPathDB" id="VectorBase:BGLB025789"/>
<name>A0A2C9L0X5_BIOGL</name>
<evidence type="ECO:0000313" key="4">
    <source>
        <dbReference type="Proteomes" id="UP000076420"/>
    </source>
</evidence>
<reference evidence="3" key="1">
    <citation type="submission" date="2020-05" db="UniProtKB">
        <authorList>
            <consortium name="EnsemblMetazoa"/>
        </authorList>
    </citation>
    <scope>IDENTIFICATION</scope>
    <source>
        <strain evidence="3">BB02</strain>
    </source>
</reference>
<gene>
    <name evidence="3" type="primary">106055179</name>
</gene>
<feature type="chain" id="PRO_5012835765" evidence="2">
    <location>
        <begin position="20"/>
        <end position="354"/>
    </location>
</feature>
<dbReference type="Proteomes" id="UP000076420">
    <property type="component" value="Unassembled WGS sequence"/>
</dbReference>
<dbReference type="EnsemblMetazoa" id="BGLB025789-RA">
    <property type="protein sequence ID" value="BGLB025789-PA"/>
    <property type="gene ID" value="BGLB025789"/>
</dbReference>
<sequence>MPGFYATLVSILFISHSECALYNNLIGLSGQEMLYGNPIYSFASQTPTVSQNLVVSERLGSNLPPPQPPQVLLDFMKPHAPPPAAAPTPNFLDSLFSMMGAGTRGGSHGATPTATSATSLLHMPMSTAGPQHMPLSAGMKQMVNKFATQLGHKAYYEAHGCVDPASVLHGRQSQMASLAMMLGCQSPQASEVCELAQVAHSGGQGSHTRMVMGMMMPPATKTMLEKCLSFSTLTSALMSGQQTHPTPQAHKALTPPPEAAGSSTSQNAAIDCSGIQQMLMMSPSAAEGPTSPEAIEQIGVLRNRYFKSTCQENILLGSLTFENVLSWSCETTNNGGSHDVEEYDSSSLIPITYP</sequence>
<evidence type="ECO:0000256" key="2">
    <source>
        <dbReference type="SAM" id="SignalP"/>
    </source>
</evidence>
<accession>A0A2C9L0X5</accession>